<accession>A0A1G7URN7</accession>
<dbReference type="EMBL" id="FNCW01000002">
    <property type="protein sequence ID" value="SDG50202.1"/>
    <property type="molecule type" value="Genomic_DNA"/>
</dbReference>
<proteinExistence type="predicted"/>
<dbReference type="AlphaFoldDB" id="A0A1G7URN7"/>
<name>A0A1G7URN7_9FLAO</name>
<protein>
    <submittedName>
        <fullName evidence="1">Uncharacterized protein</fullName>
    </submittedName>
</protein>
<organism evidence="1 2">
    <name type="scientific">Psychroflexus sediminis</name>
    <dbReference type="NCBI Taxonomy" id="470826"/>
    <lineage>
        <taxon>Bacteria</taxon>
        <taxon>Pseudomonadati</taxon>
        <taxon>Bacteroidota</taxon>
        <taxon>Flavobacteriia</taxon>
        <taxon>Flavobacteriales</taxon>
        <taxon>Flavobacteriaceae</taxon>
        <taxon>Psychroflexus</taxon>
    </lineage>
</organism>
<keyword evidence="2" id="KW-1185">Reference proteome</keyword>
<sequence length="56" mass="6356">MLGTHTIYKLWLGLYSLGKTCGFPEAGFYLERFVPRHATAHIHNVAHNAEKTEKLS</sequence>
<gene>
    <name evidence="1" type="ORF">SAMN04488027_102244</name>
</gene>
<evidence type="ECO:0000313" key="1">
    <source>
        <dbReference type="EMBL" id="SDG50202.1"/>
    </source>
</evidence>
<dbReference type="Proteomes" id="UP000199296">
    <property type="component" value="Unassembled WGS sequence"/>
</dbReference>
<reference evidence="1 2" key="1">
    <citation type="submission" date="2016-10" db="EMBL/GenBank/DDBJ databases">
        <authorList>
            <person name="de Groot N.N."/>
        </authorList>
    </citation>
    <scope>NUCLEOTIDE SEQUENCE [LARGE SCALE GENOMIC DNA]</scope>
    <source>
        <strain evidence="1 2">DSM 19803</strain>
    </source>
</reference>
<dbReference type="STRING" id="470826.SAMN04488027_102244"/>
<evidence type="ECO:0000313" key="2">
    <source>
        <dbReference type="Proteomes" id="UP000199296"/>
    </source>
</evidence>